<organism evidence="3 4">
    <name type="scientific">Bacillus cereus</name>
    <dbReference type="NCBI Taxonomy" id="1396"/>
    <lineage>
        <taxon>Bacteria</taxon>
        <taxon>Bacillati</taxon>
        <taxon>Bacillota</taxon>
        <taxon>Bacilli</taxon>
        <taxon>Bacillales</taxon>
        <taxon>Bacillaceae</taxon>
        <taxon>Bacillus</taxon>
        <taxon>Bacillus cereus group</taxon>
    </lineage>
</organism>
<reference evidence="3 4" key="1">
    <citation type="submission" date="2015-12" db="EMBL/GenBank/DDBJ databases">
        <title>Bacillus cereus Group isolate.</title>
        <authorList>
            <person name="Kovac J."/>
        </authorList>
    </citation>
    <scope>NUCLEOTIDE SEQUENCE [LARGE SCALE GENOMIC DNA]</scope>
    <source>
        <strain evidence="3 4">FSL K6-0073</strain>
    </source>
</reference>
<dbReference type="Proteomes" id="UP000075476">
    <property type="component" value="Unassembled WGS sequence"/>
</dbReference>
<evidence type="ECO:0008006" key="5">
    <source>
        <dbReference type="Google" id="ProtNLM"/>
    </source>
</evidence>
<sequence>MKDMRGEKRKMKKTLKFVIPMAIATVLLAGCVEDDEMSRQQQAKVANAKHLMGETKTPNITKSLERENIRQRILVSNDPNTLQWIYPMSAGRVIGRFPVKGKVTSGNKRLTTSQAYSSGTGTLVEAPDEMGTYGSSETYVFWFDPAGLIHQHRGDYFVSPVPYKIEEGYGTISTQVDESEQQNTTQYKKQMEVANKQMEELSKDNEKVQVLNPKDQGENQ</sequence>
<accession>A0A9X0SQF1</accession>
<dbReference type="EMBL" id="LOMO01000001">
    <property type="protein sequence ID" value="KXY51213.1"/>
    <property type="molecule type" value="Genomic_DNA"/>
</dbReference>
<comment type="caution">
    <text evidence="3">The sequence shown here is derived from an EMBL/GenBank/DDBJ whole genome shotgun (WGS) entry which is preliminary data.</text>
</comment>
<evidence type="ECO:0000256" key="2">
    <source>
        <dbReference type="SAM" id="SignalP"/>
    </source>
</evidence>
<dbReference type="PROSITE" id="PS51257">
    <property type="entry name" value="PROKAR_LIPOPROTEIN"/>
    <property type="match status" value="1"/>
</dbReference>
<name>A0A9X0SQF1_BACCE</name>
<evidence type="ECO:0000256" key="1">
    <source>
        <dbReference type="SAM" id="MobiDB-lite"/>
    </source>
</evidence>
<feature type="signal peptide" evidence="2">
    <location>
        <begin position="1"/>
        <end position="29"/>
    </location>
</feature>
<keyword evidence="2" id="KW-0732">Signal</keyword>
<dbReference type="AlphaFoldDB" id="A0A9X0SQF1"/>
<evidence type="ECO:0000313" key="4">
    <source>
        <dbReference type="Proteomes" id="UP000075476"/>
    </source>
</evidence>
<protein>
    <recommendedName>
        <fullName evidence="5">Lipoprotein</fullName>
    </recommendedName>
</protein>
<feature type="region of interest" description="Disordered" evidence="1">
    <location>
        <begin position="199"/>
        <end position="220"/>
    </location>
</feature>
<feature type="chain" id="PRO_5040865958" description="Lipoprotein" evidence="2">
    <location>
        <begin position="30"/>
        <end position="220"/>
    </location>
</feature>
<evidence type="ECO:0000313" key="3">
    <source>
        <dbReference type="EMBL" id="KXY51213.1"/>
    </source>
</evidence>
<proteinExistence type="predicted"/>
<gene>
    <name evidence="3" type="ORF">AT268_32480</name>
</gene>